<protein>
    <submittedName>
        <fullName evidence="1">Uncharacterized protein</fullName>
    </submittedName>
</protein>
<organism evidence="1 2">
    <name type="scientific">Penicillium arizonense</name>
    <dbReference type="NCBI Taxonomy" id="1835702"/>
    <lineage>
        <taxon>Eukaryota</taxon>
        <taxon>Fungi</taxon>
        <taxon>Dikarya</taxon>
        <taxon>Ascomycota</taxon>
        <taxon>Pezizomycotina</taxon>
        <taxon>Eurotiomycetes</taxon>
        <taxon>Eurotiomycetidae</taxon>
        <taxon>Eurotiales</taxon>
        <taxon>Aspergillaceae</taxon>
        <taxon>Penicillium</taxon>
    </lineage>
</organism>
<dbReference type="Proteomes" id="UP000177622">
    <property type="component" value="Unassembled WGS sequence"/>
</dbReference>
<accession>A0A1F5LKI1</accession>
<evidence type="ECO:0000313" key="1">
    <source>
        <dbReference type="EMBL" id="OGE53510.1"/>
    </source>
</evidence>
<keyword evidence="2" id="KW-1185">Reference proteome</keyword>
<gene>
    <name evidence="1" type="ORF">PENARI_c007G06655</name>
</gene>
<dbReference type="InterPro" id="IPR027417">
    <property type="entry name" value="P-loop_NTPase"/>
</dbReference>
<dbReference type="Gene3D" id="3.40.50.300">
    <property type="entry name" value="P-loop containing nucleotide triphosphate hydrolases"/>
    <property type="match status" value="1"/>
</dbReference>
<proteinExistence type="predicted"/>
<dbReference type="OrthoDB" id="2364732at2759"/>
<dbReference type="SUPFAM" id="SSF52540">
    <property type="entry name" value="P-loop containing nucleoside triphosphate hydrolases"/>
    <property type="match status" value="1"/>
</dbReference>
<dbReference type="CDD" id="cd00009">
    <property type="entry name" value="AAA"/>
    <property type="match status" value="1"/>
</dbReference>
<evidence type="ECO:0000313" key="2">
    <source>
        <dbReference type="Proteomes" id="UP000177622"/>
    </source>
</evidence>
<dbReference type="STRING" id="1835702.A0A1F5LKI1"/>
<dbReference type="RefSeq" id="XP_022488948.1">
    <property type="nucleotide sequence ID" value="XM_022630995.1"/>
</dbReference>
<comment type="caution">
    <text evidence="1">The sequence shown here is derived from an EMBL/GenBank/DDBJ whole genome shotgun (WGS) entry which is preliminary data.</text>
</comment>
<name>A0A1F5LKI1_PENAI</name>
<sequence length="414" mass="46145">MTCTALGETGNMCLCTGCQRENEIRDPDSLCNGCGHALELHSIPRELYNSSFPIRTCPRDETVRELAGNLQGRQNRLFCGIPGSGKTQLARELYNYLLFQRFKVVLIWNFDPSGFTNITNITDYLLWHVEFEGFRSSPNTMWSDNIIFIIDEAHKSYGCDEFWHWVNKCNDDRMEGFMGPTFLLFSNYGPSAMVTSPNNGEGNMDRPIIPFPEDLSLHYDLGECVRAIDLYLEKMGDEYDIDNVMRGYVFDLTNGHPRLVNWILEFVNELYQAHFKRAGIRMLGVGELDEALTSSGVLEGHLRTAAFNTGLPMVGTGLFPPTAGFQVLINAVAGGDEGLPWDASNEAMRACVRNGWLAIKSHARGVGGLKCQFPTPLHRRVVKFLVAVANGHLEVHGADGASALLMLGMEGMDL</sequence>
<dbReference type="AlphaFoldDB" id="A0A1F5LKI1"/>
<reference evidence="1 2" key="1">
    <citation type="journal article" date="2016" name="Sci. Rep.">
        <title>Penicillium arizonense, a new, genome sequenced fungal species, reveals a high chemical diversity in secreted metabolites.</title>
        <authorList>
            <person name="Grijseels S."/>
            <person name="Nielsen J.C."/>
            <person name="Randelovic M."/>
            <person name="Nielsen J."/>
            <person name="Nielsen K.F."/>
            <person name="Workman M."/>
            <person name="Frisvad J.C."/>
        </authorList>
    </citation>
    <scope>NUCLEOTIDE SEQUENCE [LARGE SCALE GENOMIC DNA]</scope>
    <source>
        <strain evidence="1 2">CBS 141311</strain>
    </source>
</reference>
<dbReference type="EMBL" id="LXJU01000007">
    <property type="protein sequence ID" value="OGE53510.1"/>
    <property type="molecule type" value="Genomic_DNA"/>
</dbReference>
<dbReference type="GeneID" id="34575729"/>